<proteinExistence type="predicted"/>
<reference evidence="1 2" key="1">
    <citation type="submission" date="2024-04" db="EMBL/GenBank/DDBJ databases">
        <authorList>
            <person name="Rising A."/>
            <person name="Reimegard J."/>
            <person name="Sonavane S."/>
            <person name="Akerstrom W."/>
            <person name="Nylinder S."/>
            <person name="Hedman E."/>
            <person name="Kallberg Y."/>
        </authorList>
    </citation>
    <scope>NUCLEOTIDE SEQUENCE [LARGE SCALE GENOMIC DNA]</scope>
</reference>
<name>A0AAV1Z2P6_9ARAC</name>
<accession>A0AAV1Z2P6</accession>
<gene>
    <name evidence="1" type="ORF">LARSCL_LOCUS2096</name>
</gene>
<evidence type="ECO:0000313" key="1">
    <source>
        <dbReference type="EMBL" id="CAL1264647.1"/>
    </source>
</evidence>
<evidence type="ECO:0000313" key="2">
    <source>
        <dbReference type="Proteomes" id="UP001497382"/>
    </source>
</evidence>
<dbReference type="AlphaFoldDB" id="A0AAV1Z2P6"/>
<comment type="caution">
    <text evidence="1">The sequence shown here is derived from an EMBL/GenBank/DDBJ whole genome shotgun (WGS) entry which is preliminary data.</text>
</comment>
<dbReference type="Proteomes" id="UP001497382">
    <property type="component" value="Unassembled WGS sequence"/>
</dbReference>
<organism evidence="1 2">
    <name type="scientific">Larinioides sclopetarius</name>
    <dbReference type="NCBI Taxonomy" id="280406"/>
    <lineage>
        <taxon>Eukaryota</taxon>
        <taxon>Metazoa</taxon>
        <taxon>Ecdysozoa</taxon>
        <taxon>Arthropoda</taxon>
        <taxon>Chelicerata</taxon>
        <taxon>Arachnida</taxon>
        <taxon>Araneae</taxon>
        <taxon>Araneomorphae</taxon>
        <taxon>Entelegynae</taxon>
        <taxon>Araneoidea</taxon>
        <taxon>Araneidae</taxon>
        <taxon>Larinioides</taxon>
    </lineage>
</organism>
<dbReference type="EMBL" id="CAXIEN010000014">
    <property type="protein sequence ID" value="CAL1264647.1"/>
    <property type="molecule type" value="Genomic_DNA"/>
</dbReference>
<protein>
    <submittedName>
        <fullName evidence="1">Uncharacterized protein</fullName>
    </submittedName>
</protein>
<sequence>MWGLRTKVVSLSKQSLNGSAMKFLFANYTHFNESDFLTTSKAVDPKTGNVIEVPPKIKRLNNVYQSPLTFDASDDKMIFLHKILDWLDEWDKMKSTTGMFSKENHAALKQTVNGSKNFEICTNCSSEQASPHHILACLGLTKRDLADDPLTVLNFLRVYNVMDLV</sequence>
<keyword evidence="2" id="KW-1185">Reference proteome</keyword>